<evidence type="ECO:0000313" key="2">
    <source>
        <dbReference type="EMBL" id="ABN09100.1"/>
    </source>
</evidence>
<keyword evidence="1" id="KW-0472">Membrane</keyword>
<keyword evidence="1" id="KW-0812">Transmembrane</keyword>
<name>A2Q680_MEDTR</name>
<dbReference type="EMBL" id="AC173289">
    <property type="protein sequence ID" value="ABN09100.1"/>
    <property type="molecule type" value="Genomic_DNA"/>
</dbReference>
<protein>
    <recommendedName>
        <fullName evidence="3">Transmembrane protein</fullName>
    </recommendedName>
</protein>
<evidence type="ECO:0000256" key="1">
    <source>
        <dbReference type="SAM" id="Phobius"/>
    </source>
</evidence>
<proteinExistence type="predicted"/>
<reference evidence="2" key="1">
    <citation type="submission" date="2005-12" db="EMBL/GenBank/DDBJ databases">
        <authorList>
            <person name="Town C.D."/>
        </authorList>
    </citation>
    <scope>NUCLEOTIDE SEQUENCE</scope>
</reference>
<evidence type="ECO:0008006" key="3">
    <source>
        <dbReference type="Google" id="ProtNLM"/>
    </source>
</evidence>
<dbReference type="AlphaFoldDB" id="A2Q680"/>
<gene>
    <name evidence="2" type="ORF">MtrDRAFT_AC173289g21v1</name>
</gene>
<reference evidence="2" key="2">
    <citation type="submission" date="2007-03" db="EMBL/GenBank/DDBJ databases">
        <authorList>
            <consortium name="The International Medicago Genome Annotation Group"/>
        </authorList>
    </citation>
    <scope>NUCLEOTIDE SEQUENCE</scope>
</reference>
<organism evidence="2">
    <name type="scientific">Medicago truncatula</name>
    <name type="common">Barrel medic</name>
    <name type="synonym">Medicago tribuloides</name>
    <dbReference type="NCBI Taxonomy" id="3880"/>
    <lineage>
        <taxon>Eukaryota</taxon>
        <taxon>Viridiplantae</taxon>
        <taxon>Streptophyta</taxon>
        <taxon>Embryophyta</taxon>
        <taxon>Tracheophyta</taxon>
        <taxon>Spermatophyta</taxon>
        <taxon>Magnoliopsida</taxon>
        <taxon>eudicotyledons</taxon>
        <taxon>Gunneridae</taxon>
        <taxon>Pentapetalae</taxon>
        <taxon>rosids</taxon>
        <taxon>fabids</taxon>
        <taxon>Fabales</taxon>
        <taxon>Fabaceae</taxon>
        <taxon>Papilionoideae</taxon>
        <taxon>50 kb inversion clade</taxon>
        <taxon>NPAAA clade</taxon>
        <taxon>Hologalegina</taxon>
        <taxon>IRL clade</taxon>
        <taxon>Trifolieae</taxon>
        <taxon>Medicago</taxon>
    </lineage>
</organism>
<keyword evidence="1" id="KW-1133">Transmembrane helix</keyword>
<accession>A2Q680</accession>
<feature type="transmembrane region" description="Helical" evidence="1">
    <location>
        <begin position="23"/>
        <end position="44"/>
    </location>
</feature>
<sequence>MVVVFFVFLTKNFVPQKRKLNNFFLNILGLNVCLVPSLLLNFGFGPCTFFV</sequence>